<evidence type="ECO:0000313" key="2">
    <source>
        <dbReference type="EMBL" id="SSA35073.1"/>
    </source>
</evidence>
<dbReference type="RefSeq" id="WP_109686100.1">
    <property type="nucleotide sequence ID" value="NZ_QGDN01000001.1"/>
</dbReference>
<dbReference type="InterPro" id="IPR038765">
    <property type="entry name" value="Papain-like_cys_pep_sf"/>
</dbReference>
<dbReference type="SUPFAM" id="SSF47090">
    <property type="entry name" value="PGBD-like"/>
    <property type="match status" value="2"/>
</dbReference>
<dbReference type="SUPFAM" id="SSF54001">
    <property type="entry name" value="Cysteine proteinases"/>
    <property type="match status" value="1"/>
</dbReference>
<dbReference type="InterPro" id="IPR002477">
    <property type="entry name" value="Peptidoglycan-bd-like"/>
</dbReference>
<accession>A0A2Y9C1X0</accession>
<dbReference type="InterPro" id="IPR036366">
    <property type="entry name" value="PGBDSf"/>
</dbReference>
<dbReference type="GO" id="GO:0016787">
    <property type="term" value="F:hydrolase activity"/>
    <property type="evidence" value="ECO:0007669"/>
    <property type="project" value="UniProtKB-KW"/>
</dbReference>
<dbReference type="Pfam" id="PF01471">
    <property type="entry name" value="PG_binding_1"/>
    <property type="match status" value="2"/>
</dbReference>
<dbReference type="Proteomes" id="UP000250028">
    <property type="component" value="Unassembled WGS sequence"/>
</dbReference>
<dbReference type="EMBL" id="UESZ01000001">
    <property type="protein sequence ID" value="SSA35073.1"/>
    <property type="molecule type" value="Genomic_DNA"/>
</dbReference>
<evidence type="ECO:0000313" key="3">
    <source>
        <dbReference type="Proteomes" id="UP000250028"/>
    </source>
</evidence>
<keyword evidence="2" id="KW-0378">Hydrolase</keyword>
<protein>
    <submittedName>
        <fullName evidence="2">Peptidoglycan-binding (PGRP) domain of peptidoglycan hydrolases-containing protein</fullName>
    </submittedName>
</protein>
<name>A0A2Y9C1X0_9MICO</name>
<reference evidence="3" key="1">
    <citation type="submission" date="2016-10" db="EMBL/GenBank/DDBJ databases">
        <authorList>
            <person name="Varghese N."/>
            <person name="Submissions S."/>
        </authorList>
    </citation>
    <scope>NUCLEOTIDE SEQUENCE [LARGE SCALE GENOMIC DNA]</scope>
    <source>
        <strain evidence="3">DSM 22951</strain>
    </source>
</reference>
<dbReference type="InterPro" id="IPR036365">
    <property type="entry name" value="PGBD-like_sf"/>
</dbReference>
<dbReference type="AlphaFoldDB" id="A0A2Y9C1X0"/>
<feature type="domain" description="Peptidoglycan binding-like" evidence="1">
    <location>
        <begin position="337"/>
        <end position="378"/>
    </location>
</feature>
<evidence type="ECO:0000259" key="1">
    <source>
        <dbReference type="Pfam" id="PF01471"/>
    </source>
</evidence>
<organism evidence="2 3">
    <name type="scientific">Branchiibius hedensis</name>
    <dbReference type="NCBI Taxonomy" id="672460"/>
    <lineage>
        <taxon>Bacteria</taxon>
        <taxon>Bacillati</taxon>
        <taxon>Actinomycetota</taxon>
        <taxon>Actinomycetes</taxon>
        <taxon>Micrococcales</taxon>
        <taxon>Dermacoccaceae</taxon>
        <taxon>Branchiibius</taxon>
    </lineage>
</organism>
<gene>
    <name evidence="2" type="ORF">SAMN04489750_2408</name>
</gene>
<keyword evidence="3" id="KW-1185">Reference proteome</keyword>
<feature type="domain" description="Peptidoglycan binding-like" evidence="1">
    <location>
        <begin position="249"/>
        <end position="305"/>
    </location>
</feature>
<dbReference type="Gene3D" id="1.10.101.10">
    <property type="entry name" value="PGBD-like superfamily/PGBD"/>
    <property type="match status" value="2"/>
</dbReference>
<dbReference type="OrthoDB" id="3828307at2"/>
<sequence>MPDQTLGRGAIPTPAHVMKAATRHKATIAAPPSYLVKPQRISMWGNDVHGDCVTAEEAFAKACNSPEIFISDQQVIAWATRNGVLEGAQLVSVMDTMRTDGFTAGSYEYNDGPHYLVDYTNASNLHSAISQGPVKLGIAANQVEQAYWGNDGHTGWYGTGFSTDEAEDHCVSLCGYGTVGWLAGKLGVPVPAGANSSTAAYAMFTWNSIGIIDAASMVAITQEAWLRTPTTITTRSNNPGQPTIRQGATGDAVKRLQRALRRTPNLSIVVDGNFGPRTKAAVIAFQQGEGLTPDGIVGPLTWAALPGGGPMPTLQQGSSGAVVTHLQQVLTAGAAGQWGTTPGGVDGQFGPHTVASVKAFQRWGAVSQSGVVADPTWDVVLGAASADLESQVGLQFAAP</sequence>
<proteinExistence type="predicted"/>